<dbReference type="PANTHER" id="PTHR11412">
    <property type="entry name" value="MACROGLOBULIN / COMPLEMENT"/>
    <property type="match status" value="1"/>
</dbReference>
<reference evidence="6 7" key="1">
    <citation type="journal article" date="2021" name="G3 (Bethesda)">
        <title>Improved contiguity of the threespine stickleback genome using long-read sequencing.</title>
        <authorList>
            <person name="Nath S."/>
            <person name="Shaw D.E."/>
            <person name="White M.A."/>
        </authorList>
    </citation>
    <scope>NUCLEOTIDE SEQUENCE [LARGE SCALE GENOMIC DNA]</scope>
    <source>
        <strain evidence="6 7">Lake Benthic</strain>
    </source>
</reference>
<dbReference type="PANTHER" id="PTHR11412:SF81">
    <property type="entry name" value="COMPLEMENT C3"/>
    <property type="match status" value="1"/>
</dbReference>
<dbReference type="eggNOG" id="KOG1366">
    <property type="taxonomic scope" value="Eukaryota"/>
</dbReference>
<keyword evidence="7" id="KW-1185">Reference proteome</keyword>
<name>G3N8K7_GASAC</name>
<evidence type="ECO:0000256" key="3">
    <source>
        <dbReference type="ARBA" id="ARBA00023157"/>
    </source>
</evidence>
<dbReference type="PROSITE" id="PS50189">
    <property type="entry name" value="NTR"/>
    <property type="match status" value="1"/>
</dbReference>
<dbReference type="GeneTree" id="ENSGT00940000154063"/>
<feature type="domain" description="NTR" evidence="5">
    <location>
        <begin position="228"/>
        <end position="330"/>
    </location>
</feature>
<evidence type="ECO:0000259" key="5">
    <source>
        <dbReference type="PROSITE" id="PS50189"/>
    </source>
</evidence>
<dbReference type="SUPFAM" id="SSF49410">
    <property type="entry name" value="Alpha-macroglobulin receptor domain"/>
    <property type="match status" value="1"/>
</dbReference>
<organism evidence="6 7">
    <name type="scientific">Gasterosteus aculeatus aculeatus</name>
    <name type="common">three-spined stickleback</name>
    <dbReference type="NCBI Taxonomy" id="481459"/>
    <lineage>
        <taxon>Eukaryota</taxon>
        <taxon>Metazoa</taxon>
        <taxon>Chordata</taxon>
        <taxon>Craniata</taxon>
        <taxon>Vertebrata</taxon>
        <taxon>Euteleostomi</taxon>
        <taxon>Actinopterygii</taxon>
        <taxon>Neopterygii</taxon>
        <taxon>Teleostei</taxon>
        <taxon>Neoteleostei</taxon>
        <taxon>Acanthomorphata</taxon>
        <taxon>Eupercaria</taxon>
        <taxon>Perciformes</taxon>
        <taxon>Cottioidei</taxon>
        <taxon>Gasterosteales</taxon>
        <taxon>Gasterosteidae</taxon>
        <taxon>Gasterosteus</taxon>
    </lineage>
</organism>
<dbReference type="InterPro" id="IPR008993">
    <property type="entry name" value="TIMP-like_OB-fold"/>
</dbReference>
<dbReference type="SMART" id="SM01361">
    <property type="entry name" value="A2M_recep"/>
    <property type="match status" value="1"/>
</dbReference>
<evidence type="ECO:0000313" key="7">
    <source>
        <dbReference type="Proteomes" id="UP000007635"/>
    </source>
</evidence>
<dbReference type="GO" id="GO:0005576">
    <property type="term" value="C:extracellular region"/>
    <property type="evidence" value="ECO:0007669"/>
    <property type="project" value="UniProtKB-SubCell"/>
</dbReference>
<dbReference type="Pfam" id="PF07677">
    <property type="entry name" value="A2M_recep"/>
    <property type="match status" value="1"/>
</dbReference>
<dbReference type="InterPro" id="IPR036595">
    <property type="entry name" value="A-macroglobulin_rcpt-bd_sf"/>
</dbReference>
<dbReference type="AlphaFoldDB" id="G3N8K7"/>
<sequence length="330" mass="36860">MSNHSQLSGNLLNPRAQQPPMSPSYCEPVAGCPPSSQLAGFPSPCRSLVRAALPVMSAPLSYGHCCVLLSVQKQLPHYFAPAEKMDVDPKVYKLKIEVLYKDTERDATMSILDIGLLTGFTADINDLNRLSKGPARTIANYEMNTVLSDRGSLIIYLNKVSHTLPEEITFRVHQTMKAAALQPAAVSVYDYYDEKRCVKFYHPEREAGMLTRLCKKDQDECTCAEENCSMQKKDQVSNDQRTEKICETEVNNKIDFVKVELSEVDSSIDVNTVRVLKTIKEGSKDVGPVNKLRTFISLPHCRESLDLRLGKTYLIMGSSQDITADENDQS</sequence>
<evidence type="ECO:0000256" key="2">
    <source>
        <dbReference type="ARBA" id="ARBA00022525"/>
    </source>
</evidence>
<dbReference type="Ensembl" id="ENSGACT00000001644.2">
    <property type="protein sequence ID" value="ENSGACP00000001643.2"/>
    <property type="gene ID" value="ENSGACG00000001260.2"/>
</dbReference>
<dbReference type="InterPro" id="IPR018933">
    <property type="entry name" value="Netrin_module_non-TIMP"/>
</dbReference>
<dbReference type="Bgee" id="ENSGACG00000001260">
    <property type="expression patterns" value="Expressed in liver and 3 other cell types or tissues"/>
</dbReference>
<comment type="subcellular location">
    <subcellularLocation>
        <location evidence="1">Secreted</location>
    </subcellularLocation>
</comment>
<dbReference type="InParanoid" id="G3N8K7"/>
<dbReference type="InterPro" id="IPR009048">
    <property type="entry name" value="A-macroglobulin_rcpt-bd"/>
</dbReference>
<dbReference type="InterPro" id="IPR001134">
    <property type="entry name" value="Netrin_domain"/>
</dbReference>
<dbReference type="SUPFAM" id="SSF50242">
    <property type="entry name" value="TIMP-like"/>
    <property type="match status" value="1"/>
</dbReference>
<dbReference type="OMA" id="DHYEKSK"/>
<dbReference type="InterPro" id="IPR050473">
    <property type="entry name" value="A2M/Complement_sys"/>
</dbReference>
<reference evidence="6" key="3">
    <citation type="submission" date="2025-09" db="UniProtKB">
        <authorList>
            <consortium name="Ensembl"/>
        </authorList>
    </citation>
    <scope>IDENTIFICATION</scope>
</reference>
<dbReference type="STRING" id="69293.ENSGACP00000001643"/>
<keyword evidence="3" id="KW-1015">Disulfide bond</keyword>
<dbReference type="Gene3D" id="2.40.50.120">
    <property type="match status" value="1"/>
</dbReference>
<dbReference type="Proteomes" id="UP000007635">
    <property type="component" value="Chromosome IX"/>
</dbReference>
<dbReference type="SMART" id="SM00643">
    <property type="entry name" value="C345C"/>
    <property type="match status" value="1"/>
</dbReference>
<feature type="region of interest" description="Disordered" evidence="4">
    <location>
        <begin position="1"/>
        <end position="23"/>
    </location>
</feature>
<keyword evidence="2" id="KW-0964">Secreted</keyword>
<proteinExistence type="predicted"/>
<evidence type="ECO:0000313" key="6">
    <source>
        <dbReference type="Ensembl" id="ENSGACP00000001643.2"/>
    </source>
</evidence>
<dbReference type="Gene3D" id="2.60.40.690">
    <property type="entry name" value="Alpha-macroglobulin, receptor-binding domain"/>
    <property type="match status" value="1"/>
</dbReference>
<evidence type="ECO:0000256" key="4">
    <source>
        <dbReference type="SAM" id="MobiDB-lite"/>
    </source>
</evidence>
<dbReference type="Pfam" id="PF01759">
    <property type="entry name" value="NTR"/>
    <property type="match status" value="1"/>
</dbReference>
<reference evidence="6" key="2">
    <citation type="submission" date="2025-08" db="UniProtKB">
        <authorList>
            <consortium name="Ensembl"/>
        </authorList>
    </citation>
    <scope>IDENTIFICATION</scope>
</reference>
<evidence type="ECO:0000256" key="1">
    <source>
        <dbReference type="ARBA" id="ARBA00004613"/>
    </source>
</evidence>
<accession>G3N8K7</accession>
<feature type="compositionally biased region" description="Polar residues" evidence="4">
    <location>
        <begin position="1"/>
        <end position="11"/>
    </location>
</feature>
<protein>
    <recommendedName>
        <fullName evidence="5">NTR domain-containing protein</fullName>
    </recommendedName>
</protein>